<dbReference type="OrthoDB" id="294702at2759"/>
<accession>A0A9P9DH57</accession>
<gene>
    <name evidence="2" type="ORF">B0J13DRAFT_629697</name>
</gene>
<reference evidence="2" key="1">
    <citation type="journal article" date="2021" name="Nat. Commun.">
        <title>Genetic determinants of endophytism in the Arabidopsis root mycobiome.</title>
        <authorList>
            <person name="Mesny F."/>
            <person name="Miyauchi S."/>
            <person name="Thiergart T."/>
            <person name="Pickel B."/>
            <person name="Atanasova L."/>
            <person name="Karlsson M."/>
            <person name="Huettel B."/>
            <person name="Barry K.W."/>
            <person name="Haridas S."/>
            <person name="Chen C."/>
            <person name="Bauer D."/>
            <person name="Andreopoulos W."/>
            <person name="Pangilinan J."/>
            <person name="LaButti K."/>
            <person name="Riley R."/>
            <person name="Lipzen A."/>
            <person name="Clum A."/>
            <person name="Drula E."/>
            <person name="Henrissat B."/>
            <person name="Kohler A."/>
            <person name="Grigoriev I.V."/>
            <person name="Martin F.M."/>
            <person name="Hacquard S."/>
        </authorList>
    </citation>
    <scope>NUCLEOTIDE SEQUENCE</scope>
    <source>
        <strain evidence="2">MPI-CAGE-AT-0021</strain>
    </source>
</reference>
<dbReference type="EMBL" id="JAGMUU010000031">
    <property type="protein sequence ID" value="KAH7118571.1"/>
    <property type="molecule type" value="Genomic_DNA"/>
</dbReference>
<dbReference type="PANTHER" id="PTHR43139:SF52">
    <property type="entry name" value="SI:DKEY-122A22.2"/>
    <property type="match status" value="1"/>
</dbReference>
<dbReference type="SUPFAM" id="SSF53474">
    <property type="entry name" value="alpha/beta-Hydrolases"/>
    <property type="match status" value="1"/>
</dbReference>
<name>A0A9P9DH57_9HYPO</name>
<dbReference type="PANTHER" id="PTHR43139">
    <property type="entry name" value="SI:DKEY-122A22.2"/>
    <property type="match status" value="1"/>
</dbReference>
<protein>
    <submittedName>
        <fullName evidence="2">Alpha/beta hydrolase</fullName>
    </submittedName>
</protein>
<dbReference type="InterPro" id="IPR000073">
    <property type="entry name" value="AB_hydrolase_1"/>
</dbReference>
<sequence length="284" mass="31904">MTSQDWLNGNYSGVISVDGHDLFLRADGPHRVPGQPVVILESGLGGSSVSWPLVTRHLTPFVRVYTHDRAGLGKSEINPFANQYEPRVYAERAAKDLDKLLRKAGVDGPFILVPMSWGGIVAREFLELRKDDVVGMVMIECVQERTTQLRPIDAPNTMALLRGLDYFKVVGLKERHRLTPAEWQCQLQEIAKNGPQTAVENFAWPLTEQTLAGNGTEEQRAIVSKMIEGMEEKDQELQREQLRLSSVSRFVQLEKSGHLVILEEPEAVATEVRWVLEPSTVKRP</sequence>
<dbReference type="InterPro" id="IPR052370">
    <property type="entry name" value="Meta-cleavage_hydrolase"/>
</dbReference>
<comment type="caution">
    <text evidence="2">The sequence shown here is derived from an EMBL/GenBank/DDBJ whole genome shotgun (WGS) entry which is preliminary data.</text>
</comment>
<evidence type="ECO:0000259" key="1">
    <source>
        <dbReference type="Pfam" id="PF12697"/>
    </source>
</evidence>
<dbReference type="Pfam" id="PF12697">
    <property type="entry name" value="Abhydrolase_6"/>
    <property type="match status" value="1"/>
</dbReference>
<proteinExistence type="predicted"/>
<dbReference type="Gene3D" id="3.40.50.1820">
    <property type="entry name" value="alpha/beta hydrolase"/>
    <property type="match status" value="1"/>
</dbReference>
<keyword evidence="3" id="KW-1185">Reference proteome</keyword>
<dbReference type="GO" id="GO:0005783">
    <property type="term" value="C:endoplasmic reticulum"/>
    <property type="evidence" value="ECO:0007669"/>
    <property type="project" value="TreeGrafter"/>
</dbReference>
<dbReference type="AlphaFoldDB" id="A0A9P9DH57"/>
<evidence type="ECO:0000313" key="3">
    <source>
        <dbReference type="Proteomes" id="UP000717696"/>
    </source>
</evidence>
<dbReference type="GO" id="GO:0016787">
    <property type="term" value="F:hydrolase activity"/>
    <property type="evidence" value="ECO:0007669"/>
    <property type="project" value="UniProtKB-KW"/>
</dbReference>
<dbReference type="InterPro" id="IPR029058">
    <property type="entry name" value="AB_hydrolase_fold"/>
</dbReference>
<dbReference type="Proteomes" id="UP000717696">
    <property type="component" value="Unassembled WGS sequence"/>
</dbReference>
<feature type="domain" description="AB hydrolase-1" evidence="1">
    <location>
        <begin position="39"/>
        <end position="270"/>
    </location>
</feature>
<keyword evidence="2" id="KW-0378">Hydrolase</keyword>
<evidence type="ECO:0000313" key="2">
    <source>
        <dbReference type="EMBL" id="KAH7118571.1"/>
    </source>
</evidence>
<organism evidence="2 3">
    <name type="scientific">Dactylonectria estremocensis</name>
    <dbReference type="NCBI Taxonomy" id="1079267"/>
    <lineage>
        <taxon>Eukaryota</taxon>
        <taxon>Fungi</taxon>
        <taxon>Dikarya</taxon>
        <taxon>Ascomycota</taxon>
        <taxon>Pezizomycotina</taxon>
        <taxon>Sordariomycetes</taxon>
        <taxon>Hypocreomycetidae</taxon>
        <taxon>Hypocreales</taxon>
        <taxon>Nectriaceae</taxon>
        <taxon>Dactylonectria</taxon>
    </lineage>
</organism>